<accession>X1BA34</accession>
<feature type="transmembrane region" description="Helical" evidence="1">
    <location>
        <begin position="20"/>
        <end position="37"/>
    </location>
</feature>
<keyword evidence="1" id="KW-0812">Transmembrane</keyword>
<dbReference type="AlphaFoldDB" id="X1BA34"/>
<organism evidence="2">
    <name type="scientific">marine sediment metagenome</name>
    <dbReference type="NCBI Taxonomy" id="412755"/>
    <lineage>
        <taxon>unclassified sequences</taxon>
        <taxon>metagenomes</taxon>
        <taxon>ecological metagenomes</taxon>
    </lineage>
</organism>
<reference evidence="2" key="1">
    <citation type="journal article" date="2014" name="Front. Microbiol.">
        <title>High frequency of phylogenetically diverse reductive dehalogenase-homologous genes in deep subseafloor sedimentary metagenomes.</title>
        <authorList>
            <person name="Kawai M."/>
            <person name="Futagami T."/>
            <person name="Toyoda A."/>
            <person name="Takaki Y."/>
            <person name="Nishi S."/>
            <person name="Hori S."/>
            <person name="Arai W."/>
            <person name="Tsubouchi T."/>
            <person name="Morono Y."/>
            <person name="Uchiyama I."/>
            <person name="Ito T."/>
            <person name="Fujiyama A."/>
            <person name="Inagaki F."/>
            <person name="Takami H."/>
        </authorList>
    </citation>
    <scope>NUCLEOTIDE SEQUENCE</scope>
    <source>
        <strain evidence="2">Expedition CK06-06</strain>
    </source>
</reference>
<evidence type="ECO:0000313" key="2">
    <source>
        <dbReference type="EMBL" id="GAG68846.1"/>
    </source>
</evidence>
<comment type="caution">
    <text evidence="2">The sequence shown here is derived from an EMBL/GenBank/DDBJ whole genome shotgun (WGS) entry which is preliminary data.</text>
</comment>
<name>X1BA34_9ZZZZ</name>
<protein>
    <submittedName>
        <fullName evidence="2">Uncharacterized protein</fullName>
    </submittedName>
</protein>
<gene>
    <name evidence="2" type="ORF">S01H4_15361</name>
</gene>
<sequence>MKGMPVVLQSDVVDILHSKGFLIVAIIIGVLTVGTAVG</sequence>
<proteinExistence type="predicted"/>
<keyword evidence="1" id="KW-0472">Membrane</keyword>
<feature type="non-terminal residue" evidence="2">
    <location>
        <position position="38"/>
    </location>
</feature>
<keyword evidence="1" id="KW-1133">Transmembrane helix</keyword>
<dbReference type="EMBL" id="BART01006734">
    <property type="protein sequence ID" value="GAG68846.1"/>
    <property type="molecule type" value="Genomic_DNA"/>
</dbReference>
<evidence type="ECO:0000256" key="1">
    <source>
        <dbReference type="SAM" id="Phobius"/>
    </source>
</evidence>